<evidence type="ECO:0000313" key="2">
    <source>
        <dbReference type="Proteomes" id="UP001631969"/>
    </source>
</evidence>
<name>A0ACC7NT94_9BACL</name>
<comment type="caution">
    <text evidence="1">The sequence shown here is derived from an EMBL/GenBank/DDBJ whole genome shotgun (WGS) entry which is preliminary data.</text>
</comment>
<dbReference type="EMBL" id="JBJURJ010000003">
    <property type="protein sequence ID" value="MFM9327903.1"/>
    <property type="molecule type" value="Genomic_DNA"/>
</dbReference>
<sequence length="361" mass="38895">MIYYVLPWTICLGLLAYIVYTKRTAVHTTSLQPADGDAPDTSAALLSDSGVKDLLNQATESIIELSTSSNTLVSHADKIRCDMEIVSAITEELSAAIQETAAASEEIAASVTEMENMMTVISTETSVAGATADEIRERANELRESSISSKSETERMYSDVKDALVTALERSKAVAEIYIFAEKIMEIASQTKLLSLNANIEAARSGEHGRGFAVVATEINKLAALSSDTASSIKKYIDEVRLSVNDLSTSSKTMVDFIDSNILNDYDNLIEQSQQYYEDSAKFNTSIGKINEMVDQLCSTGAGISIAVSQLTQNNIEGAAGTQEITASINEVMESCHLVFRNASDNTKNVDKLAETIMGAG</sequence>
<protein>
    <submittedName>
        <fullName evidence="1">Methyl-accepting chemotaxis protein</fullName>
    </submittedName>
</protein>
<accession>A0ACC7NT94</accession>
<reference evidence="1" key="1">
    <citation type="submission" date="2024-12" db="EMBL/GenBank/DDBJ databases">
        <authorList>
            <person name="Wu N."/>
        </authorList>
    </citation>
    <scope>NUCLEOTIDE SEQUENCE</scope>
    <source>
        <strain evidence="1">P15</strain>
    </source>
</reference>
<proteinExistence type="predicted"/>
<dbReference type="Proteomes" id="UP001631969">
    <property type="component" value="Unassembled WGS sequence"/>
</dbReference>
<evidence type="ECO:0000313" key="1">
    <source>
        <dbReference type="EMBL" id="MFM9327903.1"/>
    </source>
</evidence>
<organism evidence="1 2">
    <name type="scientific">Paenibacillus mesotrionivorans</name>
    <dbReference type="NCBI Taxonomy" id="3160968"/>
    <lineage>
        <taxon>Bacteria</taxon>
        <taxon>Bacillati</taxon>
        <taxon>Bacillota</taxon>
        <taxon>Bacilli</taxon>
        <taxon>Bacillales</taxon>
        <taxon>Paenibacillaceae</taxon>
        <taxon>Paenibacillus</taxon>
    </lineage>
</organism>
<gene>
    <name evidence="1" type="ORF">ACI1P1_06245</name>
</gene>
<keyword evidence="2" id="KW-1185">Reference proteome</keyword>